<proteinExistence type="predicted"/>
<accession>A0AAD3P3W9</accession>
<sequence length="127" mass="14223">MKLLKNQVTAKRKIDQMTAGGKFEPYVKDGLLDCSSMYDEAVDRVTEGLKLFESKQYGGADLTAVMIQSDGFECEAWFTAKAEVTSPLTKQNQDCQWLSFMTALIIRMFDTTYTPWGTINAAAQVQT</sequence>
<dbReference type="Gene3D" id="1.20.140.40">
    <property type="entry name" value="Invertase/pectin methylesterase inhibitor family protein"/>
    <property type="match status" value="1"/>
</dbReference>
<dbReference type="SUPFAM" id="SSF101148">
    <property type="entry name" value="Plant invertase/pectin methylesterase inhibitor"/>
    <property type="match status" value="1"/>
</dbReference>
<dbReference type="EMBL" id="BSYO01000002">
    <property type="protein sequence ID" value="GMH00660.1"/>
    <property type="molecule type" value="Genomic_DNA"/>
</dbReference>
<gene>
    <name evidence="2" type="ORF">Nepgr_002499</name>
</gene>
<evidence type="ECO:0000313" key="2">
    <source>
        <dbReference type="EMBL" id="GMH00660.1"/>
    </source>
</evidence>
<keyword evidence="1" id="KW-0732">Signal</keyword>
<organism evidence="2 3">
    <name type="scientific">Nepenthes gracilis</name>
    <name type="common">Slender pitcher plant</name>
    <dbReference type="NCBI Taxonomy" id="150966"/>
    <lineage>
        <taxon>Eukaryota</taxon>
        <taxon>Viridiplantae</taxon>
        <taxon>Streptophyta</taxon>
        <taxon>Embryophyta</taxon>
        <taxon>Tracheophyta</taxon>
        <taxon>Spermatophyta</taxon>
        <taxon>Magnoliopsida</taxon>
        <taxon>eudicotyledons</taxon>
        <taxon>Gunneridae</taxon>
        <taxon>Pentapetalae</taxon>
        <taxon>Caryophyllales</taxon>
        <taxon>Nepenthaceae</taxon>
        <taxon>Nepenthes</taxon>
    </lineage>
</organism>
<dbReference type="Proteomes" id="UP001279734">
    <property type="component" value="Unassembled WGS sequence"/>
</dbReference>
<protein>
    <submittedName>
        <fullName evidence="2">Uncharacterized protein</fullName>
    </submittedName>
</protein>
<dbReference type="PANTHER" id="PTHR35357:SF17">
    <property type="entry name" value="PECTINESTERASE INHIBITOR 12"/>
    <property type="match status" value="1"/>
</dbReference>
<evidence type="ECO:0000313" key="3">
    <source>
        <dbReference type="Proteomes" id="UP001279734"/>
    </source>
</evidence>
<reference evidence="2" key="1">
    <citation type="submission" date="2023-05" db="EMBL/GenBank/DDBJ databases">
        <title>Nepenthes gracilis genome sequencing.</title>
        <authorList>
            <person name="Fukushima K."/>
        </authorList>
    </citation>
    <scope>NUCLEOTIDE SEQUENCE</scope>
    <source>
        <strain evidence="2">SING2019-196</strain>
    </source>
</reference>
<dbReference type="InterPro" id="IPR035513">
    <property type="entry name" value="Invertase/methylesterase_inhib"/>
</dbReference>
<dbReference type="PANTHER" id="PTHR35357">
    <property type="entry name" value="OS02G0537100 PROTEIN"/>
    <property type="match status" value="1"/>
</dbReference>
<dbReference type="AlphaFoldDB" id="A0AAD3P3W9"/>
<comment type="caution">
    <text evidence="2">The sequence shown here is derived from an EMBL/GenBank/DDBJ whole genome shotgun (WGS) entry which is preliminary data.</text>
</comment>
<evidence type="ECO:0000256" key="1">
    <source>
        <dbReference type="ARBA" id="ARBA00022729"/>
    </source>
</evidence>
<keyword evidence="3" id="KW-1185">Reference proteome</keyword>
<name>A0AAD3P3W9_NEPGR</name>